<dbReference type="Proteomes" id="UP000002605">
    <property type="component" value="Chromosome 3"/>
</dbReference>
<evidence type="ECO:0000313" key="3">
    <source>
        <dbReference type="CGD" id="CAL0000164814"/>
    </source>
</evidence>
<gene>
    <name evidence="3" type="ordered locus">Cd36_84710</name>
    <name evidence="4" type="ORF">CD36_84710</name>
</gene>
<reference evidence="4 5" key="1">
    <citation type="journal article" date="2009" name="Genome Res.">
        <title>Comparative genomics of the fungal pathogens Candida dubliniensis and Candida albicans.</title>
        <authorList>
            <person name="Jackson A.P."/>
            <person name="Gamble J.A."/>
            <person name="Yeomans T."/>
            <person name="Moran G.P."/>
            <person name="Saunders D."/>
            <person name="Harris D."/>
            <person name="Aslett M."/>
            <person name="Barrell J.F."/>
            <person name="Butler G."/>
            <person name="Citiulo F."/>
            <person name="Coleman D.C."/>
            <person name="de Groot P.W.J."/>
            <person name="Goodwin T.J."/>
            <person name="Quail M.A."/>
            <person name="McQuillan J."/>
            <person name="Munro C.A."/>
            <person name="Pain A."/>
            <person name="Poulter R.T."/>
            <person name="Rajandream M.A."/>
            <person name="Renauld H."/>
            <person name="Spiering M.J."/>
            <person name="Tivey A."/>
            <person name="Gow N.A.R."/>
            <person name="Barrell B."/>
            <person name="Sullivan D.J."/>
            <person name="Berriman M."/>
        </authorList>
    </citation>
    <scope>NUCLEOTIDE SEQUENCE [LARGE SCALE GENOMIC DNA]</scope>
    <source>
        <strain evidence="5">CD36 / ATCC MYA-646 / CBS 7987 / NCPF 3949 / NRRL Y-17841</strain>
    </source>
</reference>
<dbReference type="CGD" id="CAL0000164814">
    <property type="gene designation" value="Cd36_84710"/>
</dbReference>
<name>B9WE66_CANDC</name>
<dbReference type="GeneID" id="8047208"/>
<dbReference type="eggNOG" id="ENOG502SGGR">
    <property type="taxonomic scope" value="Eukaryota"/>
</dbReference>
<keyword evidence="5" id="KW-1185">Reference proteome</keyword>
<dbReference type="EMBL" id="FM992690">
    <property type="protein sequence ID" value="CAX42977.1"/>
    <property type="molecule type" value="Genomic_DNA"/>
</dbReference>
<evidence type="ECO:0000256" key="1">
    <source>
        <dbReference type="SAM" id="Coils"/>
    </source>
</evidence>
<feature type="region of interest" description="Disordered" evidence="2">
    <location>
        <begin position="331"/>
        <end position="392"/>
    </location>
</feature>
<dbReference type="KEGG" id="cdu:CD36_84710"/>
<feature type="compositionally biased region" description="Basic and acidic residues" evidence="2">
    <location>
        <begin position="333"/>
        <end position="345"/>
    </location>
</feature>
<dbReference type="RefSeq" id="XP_002419383.1">
    <property type="nucleotide sequence ID" value="XM_002419338.1"/>
</dbReference>
<sequence>MASFTNGFESINLASTVSGAYQEEDTPIKRLHSIPASTSEDEDELDPEEFISNKVHKPATKDSHVSYNEYSEKNRSDEPLSNLHDTHKPHLTTTTTLIDSTKENESLYNTMDSLMIKSINFPAAIYQSDDKNSQSPIEYLSNRIKLLTQELYEDSIKYGKFLKSGNNHIYQLRSKLLQTFNQLSESYYSLNELYHKDMSYAETLHGSFKKWDQQQNKVLSKVKSIKSDTNKHGAKLFTLLDEVNDVDDEIKLLETKLQQLRSKKELLNKEIEDTSSVLESRTAKYVDMFKDLENKGKSAIIDFLVSNGAPEKEIDTIVRFLPVDITISSNYSSKKEPDKQVHTAKESVPQPESTSNPPAIPNNIGMQPFIVPEVEPDSKTPDLQSMNHDHGPTPFEKGYAMGTQNSATLKNKMNHIMNKLLHSLPTTAPSNIPKIPAMSHIKVDDLSNTISKKLDLDPIMIFLEHKVAALHDLAVQSSQNAALFHEFGRIWEDVTKLMNIQEEKLESILNDYSNPKVVTRVLISTLDQLKTILSSLNNNPITNASSKNEVLTSLVTSEYNAVEEAVKLVSTDLVTIGEANSSGGQPPLIPTSSKPTSQVYPVNTNDIKSATKIE</sequence>
<dbReference type="AlphaFoldDB" id="B9WE66"/>
<dbReference type="OrthoDB" id="3993941at2759"/>
<evidence type="ECO:0000313" key="4">
    <source>
        <dbReference type="EMBL" id="CAX42977.1"/>
    </source>
</evidence>
<dbReference type="VEuPathDB" id="FungiDB:CD36_84710"/>
<keyword evidence="1" id="KW-0175">Coiled coil</keyword>
<feature type="compositionally biased region" description="Basic and acidic residues" evidence="2">
    <location>
        <begin position="69"/>
        <end position="88"/>
    </location>
</feature>
<evidence type="ECO:0000256" key="2">
    <source>
        <dbReference type="SAM" id="MobiDB-lite"/>
    </source>
</evidence>
<feature type="region of interest" description="Disordered" evidence="2">
    <location>
        <begin position="24"/>
        <end position="46"/>
    </location>
</feature>
<evidence type="ECO:0000313" key="5">
    <source>
        <dbReference type="Proteomes" id="UP000002605"/>
    </source>
</evidence>
<feature type="region of interest" description="Disordered" evidence="2">
    <location>
        <begin position="69"/>
        <end position="91"/>
    </location>
</feature>
<feature type="region of interest" description="Disordered" evidence="2">
    <location>
        <begin position="580"/>
        <end position="602"/>
    </location>
</feature>
<dbReference type="HOGENOM" id="CLU_030729_0_0_1"/>
<accession>B9WE66</accession>
<protein>
    <submittedName>
        <fullName evidence="4">Uncharacterized protein</fullName>
    </submittedName>
</protein>
<proteinExistence type="predicted"/>
<organism evidence="4 5">
    <name type="scientific">Candida dubliniensis (strain CD36 / ATCC MYA-646 / CBS 7987 / NCPF 3949 / NRRL Y-17841)</name>
    <name type="common">Yeast</name>
    <dbReference type="NCBI Taxonomy" id="573826"/>
    <lineage>
        <taxon>Eukaryota</taxon>
        <taxon>Fungi</taxon>
        <taxon>Dikarya</taxon>
        <taxon>Ascomycota</taxon>
        <taxon>Saccharomycotina</taxon>
        <taxon>Pichiomycetes</taxon>
        <taxon>Debaryomycetaceae</taxon>
        <taxon>Candida/Lodderomyces clade</taxon>
        <taxon>Candida</taxon>
    </lineage>
</organism>
<feature type="coiled-coil region" evidence="1">
    <location>
        <begin position="243"/>
        <end position="277"/>
    </location>
</feature>